<dbReference type="EMBL" id="JBHSWJ010000002">
    <property type="protein sequence ID" value="MFC6713570.1"/>
    <property type="molecule type" value="Genomic_DNA"/>
</dbReference>
<protein>
    <submittedName>
        <fullName evidence="2">PIG-L family deacetylase</fullName>
    </submittedName>
</protein>
<evidence type="ECO:0000256" key="1">
    <source>
        <dbReference type="ARBA" id="ARBA00022833"/>
    </source>
</evidence>
<reference evidence="3" key="1">
    <citation type="journal article" date="2019" name="Int. J. Syst. Evol. Microbiol.">
        <title>The Global Catalogue of Microorganisms (GCM) 10K type strain sequencing project: providing services to taxonomists for standard genome sequencing and annotation.</title>
        <authorList>
            <consortium name="The Broad Institute Genomics Platform"/>
            <consortium name="The Broad Institute Genome Sequencing Center for Infectious Disease"/>
            <person name="Wu L."/>
            <person name="Ma J."/>
        </authorList>
    </citation>
    <scope>NUCLEOTIDE SEQUENCE [LARGE SCALE GENOMIC DNA]</scope>
    <source>
        <strain evidence="3">NBRC 106593</strain>
    </source>
</reference>
<dbReference type="InterPro" id="IPR029063">
    <property type="entry name" value="SAM-dependent_MTases_sf"/>
</dbReference>
<accession>A0ABW2ARX0</accession>
<dbReference type="Proteomes" id="UP001596356">
    <property type="component" value="Unassembled WGS sequence"/>
</dbReference>
<evidence type="ECO:0000313" key="3">
    <source>
        <dbReference type="Proteomes" id="UP001596356"/>
    </source>
</evidence>
<dbReference type="InterPro" id="IPR003737">
    <property type="entry name" value="GlcNAc_PI_deacetylase-related"/>
</dbReference>
<dbReference type="CDD" id="cd02440">
    <property type="entry name" value="AdoMet_MTases"/>
    <property type="match status" value="1"/>
</dbReference>
<dbReference type="RefSeq" id="WP_377821425.1">
    <property type="nucleotide sequence ID" value="NZ_JBHSWJ010000002.1"/>
</dbReference>
<gene>
    <name evidence="2" type="ORF">ACFQBT_06865</name>
</gene>
<dbReference type="SUPFAM" id="SSF53335">
    <property type="entry name" value="S-adenosyl-L-methionine-dependent methyltransferases"/>
    <property type="match status" value="1"/>
</dbReference>
<proteinExistence type="predicted"/>
<keyword evidence="3" id="KW-1185">Reference proteome</keyword>
<name>A0ABW2ARX0_9MICO</name>
<organism evidence="2 3">
    <name type="scientific">Branchiibius cervicis</name>
    <dbReference type="NCBI Taxonomy" id="908252"/>
    <lineage>
        <taxon>Bacteria</taxon>
        <taxon>Bacillati</taxon>
        <taxon>Actinomycetota</taxon>
        <taxon>Actinomycetes</taxon>
        <taxon>Micrococcales</taxon>
        <taxon>Dermacoccaceae</taxon>
        <taxon>Branchiibius</taxon>
    </lineage>
</organism>
<comment type="caution">
    <text evidence="2">The sequence shown here is derived from an EMBL/GenBank/DDBJ whole genome shotgun (WGS) entry which is preliminary data.</text>
</comment>
<dbReference type="SUPFAM" id="SSF102588">
    <property type="entry name" value="LmbE-like"/>
    <property type="match status" value="1"/>
</dbReference>
<sequence length="450" mass="49074">MSAPLFDHRDTGRSEAVWSDAPGWALTRPVALTAGHGVRAVVVVAAHPDDETLGAGGAMASAYAAGIPVVVLLATDGEASHPASPTHSPERLVRLRVAEVRRALDRVAPSAELRRLQLPDGELARHEDELNTALEQLVDPLGAGCVLLAPWRADGHPDHEAAGRVAARCAERTGAVLGEYPVWAWHWAEDTDLPWEQVRTLSLDVTARLAKRAALGEHHTQVEPLSDLPGDEVLLTPAMLAHFERPFETFVDSGDTWRESVFERLHRVAADPWSVTSSRFEADKRARTLAVLPSGRFRRAFEPGCSVGELTAALADRCDEVLAVDVSATAVRAARERTRAMPTVRIEQRMVPQWWPTGRFDLVVLSEICYFLQPDALRHLLIRVRESLCEGGWVVVCDWRHPIDGWALDAAAVHQAARDLLDLPVAISDADDDVLLEVFGPAADPAGSGR</sequence>
<evidence type="ECO:0000313" key="2">
    <source>
        <dbReference type="EMBL" id="MFC6713570.1"/>
    </source>
</evidence>
<dbReference type="Gene3D" id="3.40.50.150">
    <property type="entry name" value="Vaccinia Virus protein VP39"/>
    <property type="match status" value="1"/>
</dbReference>
<dbReference type="Pfam" id="PF02585">
    <property type="entry name" value="PIG-L"/>
    <property type="match status" value="1"/>
</dbReference>
<dbReference type="PANTHER" id="PTHR12993">
    <property type="entry name" value="N-ACETYLGLUCOSAMINYL-PHOSPHATIDYLINOSITOL DE-N-ACETYLASE-RELATED"/>
    <property type="match status" value="1"/>
</dbReference>
<dbReference type="InterPro" id="IPR008715">
    <property type="entry name" value="SAM-MeTfrase_NodS-like"/>
</dbReference>
<dbReference type="InterPro" id="IPR024078">
    <property type="entry name" value="LmbE-like_dom_sf"/>
</dbReference>
<dbReference type="Gene3D" id="3.40.50.10320">
    <property type="entry name" value="LmbE-like"/>
    <property type="match status" value="1"/>
</dbReference>
<dbReference type="Pfam" id="PF05401">
    <property type="entry name" value="NodS"/>
    <property type="match status" value="1"/>
</dbReference>
<dbReference type="PANTHER" id="PTHR12993:SF29">
    <property type="entry name" value="BLR3841 PROTEIN"/>
    <property type="match status" value="1"/>
</dbReference>
<keyword evidence="1" id="KW-0862">Zinc</keyword>